<dbReference type="InterPro" id="IPR013783">
    <property type="entry name" value="Ig-like_fold"/>
</dbReference>
<keyword evidence="11" id="KW-0131">Cell cycle</keyword>
<feature type="domain" description="Calponin-homology (CH)" evidence="14">
    <location>
        <begin position="588"/>
        <end position="746"/>
    </location>
</feature>
<dbReference type="SUPFAM" id="SSF47576">
    <property type="entry name" value="Calponin-homology domain, CH-domain"/>
    <property type="match status" value="1"/>
</dbReference>
<evidence type="ECO:0000256" key="13">
    <source>
        <dbReference type="SAM" id="MobiDB-lite"/>
    </source>
</evidence>
<name>A0A976IL31_BRELC</name>
<dbReference type="PROSITE" id="PS50021">
    <property type="entry name" value="CH"/>
    <property type="match status" value="2"/>
</dbReference>
<dbReference type="GO" id="GO:0051295">
    <property type="term" value="P:establishment of meiotic spindle localization"/>
    <property type="evidence" value="ECO:0007669"/>
    <property type="project" value="TreeGrafter"/>
</dbReference>
<dbReference type="Gene3D" id="1.20.5.190">
    <property type="match status" value="1"/>
</dbReference>
<keyword evidence="9 12" id="KW-0175">Coiled coil</keyword>
<evidence type="ECO:0000256" key="1">
    <source>
        <dbReference type="ARBA" id="ARBA00004123"/>
    </source>
</evidence>
<keyword evidence="8" id="KW-0112">Calmodulin-binding</keyword>
<dbReference type="GO" id="GO:0000278">
    <property type="term" value="P:mitotic cell cycle"/>
    <property type="evidence" value="ECO:0007669"/>
    <property type="project" value="TreeGrafter"/>
</dbReference>
<keyword evidence="6" id="KW-0677">Repeat</keyword>
<gene>
    <name evidence="15" type="ORF">CCR75_008709</name>
</gene>
<dbReference type="InterPro" id="IPR031549">
    <property type="entry name" value="ASH"/>
</dbReference>
<keyword evidence="5" id="KW-0132">Cell division</keyword>
<evidence type="ECO:0000256" key="5">
    <source>
        <dbReference type="ARBA" id="ARBA00022618"/>
    </source>
</evidence>
<feature type="domain" description="Calponin-homology (CH)" evidence="14">
    <location>
        <begin position="790"/>
        <end position="913"/>
    </location>
</feature>
<keyword evidence="7" id="KW-0498">Mitosis</keyword>
<evidence type="ECO:0000313" key="16">
    <source>
        <dbReference type="Proteomes" id="UP000294530"/>
    </source>
</evidence>
<dbReference type="GO" id="GO:0051301">
    <property type="term" value="P:cell division"/>
    <property type="evidence" value="ECO:0007669"/>
    <property type="project" value="UniProtKB-KW"/>
</dbReference>
<accession>A0A976IL31</accession>
<evidence type="ECO:0000313" key="15">
    <source>
        <dbReference type="EMBL" id="TDH73708.1"/>
    </source>
</evidence>
<protein>
    <recommendedName>
        <fullName evidence="14">Calponin-homology (CH) domain-containing protein</fullName>
    </recommendedName>
</protein>
<dbReference type="GeneID" id="94352430"/>
<feature type="compositionally biased region" description="Polar residues" evidence="13">
    <location>
        <begin position="1"/>
        <end position="11"/>
    </location>
</feature>
<dbReference type="Pfam" id="PF15780">
    <property type="entry name" value="ASH"/>
    <property type="match status" value="1"/>
</dbReference>
<proteinExistence type="predicted"/>
<dbReference type="Pfam" id="PF00612">
    <property type="entry name" value="IQ"/>
    <property type="match status" value="3"/>
</dbReference>
<keyword evidence="3" id="KW-0963">Cytoplasm</keyword>
<dbReference type="RefSeq" id="XP_067823206.1">
    <property type="nucleotide sequence ID" value="XM_067966759.1"/>
</dbReference>
<dbReference type="Pfam" id="PF00307">
    <property type="entry name" value="CH"/>
    <property type="match status" value="2"/>
</dbReference>
<sequence length="1888" mass="221982">MQNSSETTFASVNDGKENRMPRLCSTPGHRNDTRKCLRRQSFQPTTREPTTSDTELFSTSSILGKRSASYTSPESECERDRDTLLVSNAVTHFEARAEVLHADTLELETNIARTGSSVLLLNDSCSSGQLDFGTVALGNRSSRQLTLQNPSDIPNIRVKYNGYSIKPYASDKLRFKCDLHVCVVKAFKSVPMRVTFEPLPVDVGKVVTAVLKFLVNDQTTLQCRVTGRVLPRENSRVELIENDTHRLGDKRSLSVSMAMPNKRTKTMATKPLTKSLKRAVGSTGSWWKKRQKGYDVTWMNKQTEAFMKWMNYVLLKDRVGQESVGNIQENGLRTEFTSLRVLVQKRMEEMWILAARALYRSEQLQDLLFALQDEIGNQRLVFRADRPVYADVGLQEELLELLNRYHPVWLCLGLYAVLGTRVMQAEKCLLRTIFRTPYGTKAKKDDKMPLVLRRVILKHLVKDENVAQNYRLVQNLKTPLDGSTADRMDGGNAFVNTKKHINGREYFDSLTQSFMLKYLMLVLFLDRVMEHKTDTFEQLPCLFRKSSNVASQDSDKSCFDGKSGVKTSQVFVTEFCRLFLASEGRIDKHLKQIGYEVTYEQTALDEVDLEVTDLTTDLRDGIRLAKLMEALTNRPTARDKKTKGTTRGLSTFLRVPALSRLQKIHNVELCLYFLQEKCGTSVLKTLQRSTRTDDRLYGRVKVSSSGFAGLEGKVNEKRVGMLAKTIVSGHREKTLALLWTLISSFQLQSLVDASRMRQEIATVIKRMSFHAKECFDRQQEQAPLGCTYEHESYSLLLEWCRAVCANYDVSIHDFTSSFADGKALCYLLHYYHPMLLLKSDVLPTTCDVKETDAESVITTELLANEQQHFTLVNDRIKQLGQVPVLMPQDCNSKNPPEDKMVVTFVCYLQSRLMESCSEINAASRLKRWWQSPWIRLRLYRNKTNSARVVQRFWYTSSQKRLAIRQCRKLLRAASVVKATVQMSTARKRFLRLRRSVLTLQRIFHARCKSRFYLKAATCIQTCWRKHLRWRHEKDRHTKHDLSAQLGKMRASCVVIERVWLQYLSRGGARLVRQQMLADWHAAVNRIQVCWRQSYARQAARMKRQQLWQQRSQAVRTLERRWLVFQHHRREMQRLKALQRFNEMMREKKHERCRRELQRRVETRAVTCIQKHFRIFMWCKREAAATKVASVFRCKRQQLRFQEMRQATIKLQHNVRAWRQQRLLLALTQFYNRLQLYNRRMVLEAQRRDVQVKELKHKVGTRAACCIQKKYRSYQCIKQNVAATQIQTLVRGWHLKTWYRTCRYSACVIQQNVRVWRRQRQLCALQSFYSMLLNYRRLQREEEERLEQIRQDRLDRLQKKLAHRAARRIQAVYSVYVFQKRTVAATLIQAVVRGYMNRHQYAVTWNRVVVLQRAFRSWLVRSRFCRALYRHRAAVKIQKYVRGWVSRRFQFDFFTFQAQLQRLHLLISCWRIEWWYAECIRKYQRKRTLMVRAHWRHISAGLWQKRSTQVQRIETCWRLHRFKQALNARIQITQARGAAAQCLQVWWLTMKCTWAERARRNEECRQRKITAMALALARARAERLVASWLIEYVVDPYRQRHEYLVAVRRLQAWWRGMWVRLRQCSVEVTQQRQKLSGMRLVEQDANSFSKHPQALRVKVSDRGERRKSIEPSQTLGSRLDTALHMLLHGKRLQDMLFASHTIEVCTRYSRECCHKCVQLRISSTIFEAIRGLNRSRPHVELLHQLLLVLKNLTRYRRSADRRNMALDDSKERLEVDLRALDTLVDLLHIHRDMHHVFVLSATVITYYLERLRFFVDTSPEAFESWNEAEKRLTGLQELLKRKLALFNATASFRRVAWLPETSNATNLMRKMDPKTAVATIKQLTDLVHR</sequence>
<dbReference type="Gene3D" id="2.60.40.10">
    <property type="entry name" value="Immunoglobulins"/>
    <property type="match status" value="1"/>
</dbReference>
<comment type="subcellular location">
    <subcellularLocation>
        <location evidence="2">Cytoplasm</location>
    </subcellularLocation>
    <subcellularLocation>
        <location evidence="1">Nucleus</location>
    </subcellularLocation>
</comment>
<evidence type="ECO:0000256" key="3">
    <source>
        <dbReference type="ARBA" id="ARBA00022490"/>
    </source>
</evidence>
<dbReference type="SUPFAM" id="SSF52540">
    <property type="entry name" value="P-loop containing nucleoside triphosphate hydrolases"/>
    <property type="match status" value="1"/>
</dbReference>
<dbReference type="GO" id="GO:0005737">
    <property type="term" value="C:cytoplasm"/>
    <property type="evidence" value="ECO:0007669"/>
    <property type="project" value="UniProtKB-SubCell"/>
</dbReference>
<evidence type="ECO:0000259" key="14">
    <source>
        <dbReference type="PROSITE" id="PS50021"/>
    </source>
</evidence>
<dbReference type="Gene3D" id="1.10.418.10">
    <property type="entry name" value="Calponin-like domain"/>
    <property type="match status" value="2"/>
</dbReference>
<evidence type="ECO:0000256" key="8">
    <source>
        <dbReference type="ARBA" id="ARBA00022860"/>
    </source>
</evidence>
<dbReference type="InterPro" id="IPR027417">
    <property type="entry name" value="P-loop_NTPase"/>
</dbReference>
<dbReference type="InterPro" id="IPR036872">
    <property type="entry name" value="CH_dom_sf"/>
</dbReference>
<dbReference type="PANTHER" id="PTHR22706">
    <property type="entry name" value="ASSEMBLY FACTOR FOR SPINDLE MICROTUBULES"/>
    <property type="match status" value="1"/>
</dbReference>
<dbReference type="PROSITE" id="PS50096">
    <property type="entry name" value="IQ"/>
    <property type="match status" value="3"/>
</dbReference>
<dbReference type="CDD" id="cd21223">
    <property type="entry name" value="CH_ASPM_rpt1"/>
    <property type="match status" value="1"/>
</dbReference>
<feature type="compositionally biased region" description="Polar residues" evidence="13">
    <location>
        <begin position="40"/>
        <end position="59"/>
    </location>
</feature>
<dbReference type="InterPro" id="IPR001715">
    <property type="entry name" value="CH_dom"/>
</dbReference>
<dbReference type="OrthoDB" id="2148418at2759"/>
<keyword evidence="10" id="KW-0539">Nucleus</keyword>
<dbReference type="SMART" id="SM00015">
    <property type="entry name" value="IQ"/>
    <property type="match status" value="8"/>
</dbReference>
<dbReference type="Proteomes" id="UP000294530">
    <property type="component" value="Unassembled WGS sequence"/>
</dbReference>
<dbReference type="GO" id="GO:0007051">
    <property type="term" value="P:spindle organization"/>
    <property type="evidence" value="ECO:0007669"/>
    <property type="project" value="TreeGrafter"/>
</dbReference>
<keyword evidence="16" id="KW-1185">Reference proteome</keyword>
<evidence type="ECO:0000256" key="12">
    <source>
        <dbReference type="SAM" id="Coils"/>
    </source>
</evidence>
<evidence type="ECO:0000256" key="7">
    <source>
        <dbReference type="ARBA" id="ARBA00022776"/>
    </source>
</evidence>
<dbReference type="GO" id="GO:0005516">
    <property type="term" value="F:calmodulin binding"/>
    <property type="evidence" value="ECO:0007669"/>
    <property type="project" value="UniProtKB-KW"/>
</dbReference>
<evidence type="ECO:0000256" key="9">
    <source>
        <dbReference type="ARBA" id="ARBA00023054"/>
    </source>
</evidence>
<dbReference type="InterPro" id="IPR000048">
    <property type="entry name" value="IQ_motif_EF-hand-BS"/>
</dbReference>
<evidence type="ECO:0000256" key="10">
    <source>
        <dbReference type="ARBA" id="ARBA00023242"/>
    </source>
</evidence>
<dbReference type="GO" id="GO:0000922">
    <property type="term" value="C:spindle pole"/>
    <property type="evidence" value="ECO:0007669"/>
    <property type="project" value="TreeGrafter"/>
</dbReference>
<feature type="coiled-coil region" evidence="12">
    <location>
        <begin position="1331"/>
        <end position="1359"/>
    </location>
</feature>
<dbReference type="EMBL" id="SHOA02000009">
    <property type="protein sequence ID" value="TDH73708.1"/>
    <property type="molecule type" value="Genomic_DNA"/>
</dbReference>
<dbReference type="PANTHER" id="PTHR22706:SF1">
    <property type="entry name" value="ASSEMBLY FACTOR FOR SPINDLE MICROTUBULES"/>
    <property type="match status" value="1"/>
</dbReference>
<evidence type="ECO:0000256" key="11">
    <source>
        <dbReference type="ARBA" id="ARBA00023306"/>
    </source>
</evidence>
<keyword evidence="4" id="KW-0597">Phosphoprotein</keyword>
<dbReference type="GO" id="GO:0005634">
    <property type="term" value="C:nucleus"/>
    <property type="evidence" value="ECO:0007669"/>
    <property type="project" value="UniProtKB-SubCell"/>
</dbReference>
<evidence type="ECO:0000256" key="2">
    <source>
        <dbReference type="ARBA" id="ARBA00004496"/>
    </source>
</evidence>
<reference evidence="15 16" key="1">
    <citation type="journal article" date="2021" name="Genome Biol.">
        <title>AFLAP: assembly-free linkage analysis pipeline using k-mers from genome sequencing data.</title>
        <authorList>
            <person name="Fletcher K."/>
            <person name="Zhang L."/>
            <person name="Gil J."/>
            <person name="Han R."/>
            <person name="Cavanaugh K."/>
            <person name="Michelmore R."/>
        </authorList>
    </citation>
    <scope>NUCLEOTIDE SEQUENCE [LARGE SCALE GENOMIC DNA]</scope>
    <source>
        <strain evidence="15 16">SF5</strain>
    </source>
</reference>
<evidence type="ECO:0000256" key="6">
    <source>
        <dbReference type="ARBA" id="ARBA00022737"/>
    </source>
</evidence>
<feature type="region of interest" description="Disordered" evidence="13">
    <location>
        <begin position="1"/>
        <end position="59"/>
    </location>
</feature>
<organism evidence="15 16">
    <name type="scientific">Bremia lactucae</name>
    <name type="common">Lettuce downy mildew</name>
    <dbReference type="NCBI Taxonomy" id="4779"/>
    <lineage>
        <taxon>Eukaryota</taxon>
        <taxon>Sar</taxon>
        <taxon>Stramenopiles</taxon>
        <taxon>Oomycota</taxon>
        <taxon>Peronosporomycetes</taxon>
        <taxon>Peronosporales</taxon>
        <taxon>Peronosporaceae</taxon>
        <taxon>Bremia</taxon>
    </lineage>
</organism>
<dbReference type="InterPro" id="IPR051185">
    <property type="entry name" value="ASPM"/>
</dbReference>
<comment type="caution">
    <text evidence="15">The sequence shown here is derived from an EMBL/GenBank/DDBJ whole genome shotgun (WGS) entry which is preliminary data.</text>
</comment>
<dbReference type="CDD" id="cd21224">
    <property type="entry name" value="CH_ASPM_rpt2"/>
    <property type="match status" value="1"/>
</dbReference>
<dbReference type="KEGG" id="blac:94352430"/>
<evidence type="ECO:0000256" key="4">
    <source>
        <dbReference type="ARBA" id="ARBA00022553"/>
    </source>
</evidence>